<keyword evidence="4" id="KW-0539">Nucleus</keyword>
<organism evidence="8 9">
    <name type="scientific">Nakaseomyces bracarensis</name>
    <dbReference type="NCBI Taxonomy" id="273131"/>
    <lineage>
        <taxon>Eukaryota</taxon>
        <taxon>Fungi</taxon>
        <taxon>Dikarya</taxon>
        <taxon>Ascomycota</taxon>
        <taxon>Saccharomycotina</taxon>
        <taxon>Saccharomycetes</taxon>
        <taxon>Saccharomycetales</taxon>
        <taxon>Saccharomycetaceae</taxon>
        <taxon>Nakaseomyces</taxon>
    </lineage>
</organism>
<feature type="domain" description="Myb-like" evidence="6">
    <location>
        <begin position="355"/>
        <end position="400"/>
    </location>
</feature>
<dbReference type="EMBL" id="JBEVYD010000012">
    <property type="protein sequence ID" value="KAL3228956.1"/>
    <property type="molecule type" value="Genomic_DNA"/>
</dbReference>
<evidence type="ECO:0000256" key="3">
    <source>
        <dbReference type="ARBA" id="ARBA00023125"/>
    </source>
</evidence>
<dbReference type="PANTHER" id="PTHR46380">
    <property type="entry name" value="CYCLIN-D-BINDING MYB-LIKE TRANSCRIPTION FACTOR 1"/>
    <property type="match status" value="1"/>
</dbReference>
<dbReference type="InterPro" id="IPR049260">
    <property type="entry name" value="REB1_MybAD"/>
</dbReference>
<feature type="compositionally biased region" description="Basic and acidic residues" evidence="5">
    <location>
        <begin position="178"/>
        <end position="202"/>
    </location>
</feature>
<dbReference type="Pfam" id="PF13921">
    <property type="entry name" value="Myb_DNA-bind_6"/>
    <property type="match status" value="1"/>
</dbReference>
<dbReference type="Gene3D" id="1.10.10.60">
    <property type="entry name" value="Homeodomain-like"/>
    <property type="match status" value="2"/>
</dbReference>
<evidence type="ECO:0000256" key="2">
    <source>
        <dbReference type="ARBA" id="ARBA00022737"/>
    </source>
</evidence>
<dbReference type="PROSITE" id="PS50090">
    <property type="entry name" value="MYB_LIKE"/>
    <property type="match status" value="2"/>
</dbReference>
<dbReference type="InterPro" id="IPR017930">
    <property type="entry name" value="Myb_dom"/>
</dbReference>
<evidence type="ECO:0000256" key="5">
    <source>
        <dbReference type="SAM" id="MobiDB-lite"/>
    </source>
</evidence>
<feature type="domain" description="Myb-like" evidence="6">
    <location>
        <begin position="403"/>
        <end position="506"/>
    </location>
</feature>
<dbReference type="SUPFAM" id="SSF46689">
    <property type="entry name" value="Homeodomain-like"/>
    <property type="match status" value="1"/>
</dbReference>
<feature type="compositionally biased region" description="Basic and acidic residues" evidence="5">
    <location>
        <begin position="127"/>
        <end position="170"/>
    </location>
</feature>
<feature type="region of interest" description="Disordered" evidence="5">
    <location>
        <begin position="432"/>
        <end position="468"/>
    </location>
</feature>
<name>A0ABR4NMI5_9SACH</name>
<reference evidence="8 9" key="1">
    <citation type="submission" date="2024-05" db="EMBL/GenBank/DDBJ databases">
        <title>Long read based assembly of the Candida bracarensis genome reveals expanded adhesin content.</title>
        <authorList>
            <person name="Marcet-Houben M."/>
            <person name="Ksiezopolska E."/>
            <person name="Gabaldon T."/>
        </authorList>
    </citation>
    <scope>NUCLEOTIDE SEQUENCE [LARGE SCALE GENOMIC DNA]</scope>
    <source>
        <strain evidence="8 9">CBM6</strain>
    </source>
</reference>
<feature type="compositionally biased region" description="Basic and acidic residues" evidence="5">
    <location>
        <begin position="110"/>
        <end position="119"/>
    </location>
</feature>
<protein>
    <submittedName>
        <fullName evidence="8">DNA-binding protein REB1</fullName>
    </submittedName>
</protein>
<feature type="domain" description="HTH myb-type" evidence="7">
    <location>
        <begin position="351"/>
        <end position="404"/>
    </location>
</feature>
<dbReference type="Proteomes" id="UP001623330">
    <property type="component" value="Unassembled WGS sequence"/>
</dbReference>
<feature type="domain" description="HTH myb-type" evidence="7">
    <location>
        <begin position="481"/>
        <end position="510"/>
    </location>
</feature>
<dbReference type="Pfam" id="PF21559">
    <property type="entry name" value="Reb1_MybAD"/>
    <property type="match status" value="1"/>
</dbReference>
<keyword evidence="3 8" id="KW-0238">DNA-binding</keyword>
<dbReference type="PROSITE" id="PS51294">
    <property type="entry name" value="HTH_MYB"/>
    <property type="match status" value="2"/>
</dbReference>
<evidence type="ECO:0000259" key="6">
    <source>
        <dbReference type="PROSITE" id="PS50090"/>
    </source>
</evidence>
<dbReference type="PANTHER" id="PTHR46380:SF2">
    <property type="entry name" value="CYCLIN-D-BINDING MYB-LIKE TRANSCRIPTION FACTOR 1"/>
    <property type="match status" value="1"/>
</dbReference>
<evidence type="ECO:0000256" key="4">
    <source>
        <dbReference type="ARBA" id="ARBA00023242"/>
    </source>
</evidence>
<feature type="compositionally biased region" description="Basic residues" evidence="5">
    <location>
        <begin position="44"/>
        <end position="53"/>
    </location>
</feature>
<proteinExistence type="predicted"/>
<evidence type="ECO:0000259" key="7">
    <source>
        <dbReference type="PROSITE" id="PS51294"/>
    </source>
</evidence>
<dbReference type="InterPro" id="IPR009057">
    <property type="entry name" value="Homeodomain-like_sf"/>
</dbReference>
<comment type="subcellular location">
    <subcellularLocation>
        <location evidence="1">Nucleus</location>
    </subcellularLocation>
</comment>
<evidence type="ECO:0000313" key="8">
    <source>
        <dbReference type="EMBL" id="KAL3228956.1"/>
    </source>
</evidence>
<dbReference type="InterPro" id="IPR001005">
    <property type="entry name" value="SANT/Myb"/>
</dbReference>
<feature type="region of interest" description="Disordered" evidence="5">
    <location>
        <begin position="38"/>
        <end position="223"/>
    </location>
</feature>
<comment type="caution">
    <text evidence="8">The sequence shown here is derived from an EMBL/GenBank/DDBJ whole genome shotgun (WGS) entry which is preliminary data.</text>
</comment>
<evidence type="ECO:0000313" key="9">
    <source>
        <dbReference type="Proteomes" id="UP001623330"/>
    </source>
</evidence>
<evidence type="ECO:0000256" key="1">
    <source>
        <dbReference type="ARBA" id="ARBA00004123"/>
    </source>
</evidence>
<dbReference type="SMART" id="SM00717">
    <property type="entry name" value="SANT"/>
    <property type="match status" value="3"/>
</dbReference>
<sequence length="607" mass="70053">MGKEDNESVEEAVMKYVGSISDDKKDKELDDMEVTLAAVEAAGRKKHRSKKKRSRDEGKREKHSKKSKYKAQEEVDEAAGFMVDPELTSLEDPSVMMDEAKNNEASGNGHHQDTGKTSDYENFSDGSEGKGNQEERLKELQKYVDEHNRNREAESESAHNEDDQSDEKLAYDSQEQELNIHLHDPSRHYDTPVTKSLEKKSYQDVLPKVTNSKGSDDEEYEGKTELHDGEFDKNKTDEIQEMLKAAVKNAAKSVDREVIESVKAASKMGRSANTIGGGSSSTSKAFTKEEDAALETFVTEYQSIEGLTRRQVCERIWSSERPKDNFWNSIYQILPYRTSSSIYKHMRRKYHIFEQRGKWTKEEDDLLARICQEKEGQWAEVGKALGRMPEDCRDRWRNYVKCGGNRSANRWSAEEEELLKRVIHEMIEEANRQYEPMMDDNSQIPDLENNENSEKNTSQSGSEGLLPRMKQGSVSFKDAINWTQVSERMNGARSRIQCRYKWNKLIRREALEKIDMRDPQEFRWVFERLKILGYNDESMVDWEDISMSNPIANLSPLEVEVCYEKMKKMAKQSKNKNPSEVSVKVLTQLGYHPMDEDDVDVEVEVEA</sequence>
<keyword evidence="2" id="KW-0677">Repeat</keyword>
<accession>A0ABR4NMI5</accession>
<dbReference type="GO" id="GO:0003677">
    <property type="term" value="F:DNA binding"/>
    <property type="evidence" value="ECO:0007669"/>
    <property type="project" value="UniProtKB-KW"/>
</dbReference>
<keyword evidence="9" id="KW-1185">Reference proteome</keyword>
<dbReference type="InterPro" id="IPR051651">
    <property type="entry name" value="DMTF1_DNA-bind_reg"/>
</dbReference>
<dbReference type="CDD" id="cd00167">
    <property type="entry name" value="SANT"/>
    <property type="match status" value="1"/>
</dbReference>
<gene>
    <name evidence="8" type="ORF">RNJ44_02043</name>
</gene>